<evidence type="ECO:0000259" key="1">
    <source>
        <dbReference type="Pfam" id="PF20075"/>
    </source>
</evidence>
<evidence type="ECO:0000313" key="3">
    <source>
        <dbReference type="Proteomes" id="UP000785613"/>
    </source>
</evidence>
<name>A0ABX0LJB9_9BURK</name>
<dbReference type="Pfam" id="PF20075">
    <property type="entry name" value="DUF6471"/>
    <property type="match status" value="1"/>
</dbReference>
<comment type="caution">
    <text evidence="2">The sequence shown here is derived from an EMBL/GenBank/DDBJ whole genome shotgun (WGS) entry which is preliminary data.</text>
</comment>
<keyword evidence="3" id="KW-1185">Reference proteome</keyword>
<dbReference type="InterPro" id="IPR045526">
    <property type="entry name" value="DUF6471"/>
</dbReference>
<proteinExistence type="predicted"/>
<protein>
    <recommendedName>
        <fullName evidence="1">DUF6471 domain-containing protein</fullName>
    </recommendedName>
</protein>
<evidence type="ECO:0000313" key="2">
    <source>
        <dbReference type="EMBL" id="NHZ32875.1"/>
    </source>
</evidence>
<gene>
    <name evidence="2" type="ORF">F0185_04625</name>
</gene>
<reference evidence="2 3" key="1">
    <citation type="submission" date="2019-09" db="EMBL/GenBank/DDBJ databases">
        <title>Taxonomy of Antarctic Massilia spp.: description of Massilia rubra sp. nov., Massilia aquatica sp. nov., Massilia mucilaginosa sp. nov., Massilia frigida sp. nov. isolated from streams, lakes and regoliths.</title>
        <authorList>
            <person name="Holochova P."/>
            <person name="Sedlacek I."/>
            <person name="Kralova S."/>
            <person name="Maslanova I."/>
            <person name="Busse H.-J."/>
            <person name="Stankova E."/>
            <person name="Vrbovska V."/>
            <person name="Kovarovic V."/>
            <person name="Bartak M."/>
            <person name="Svec P."/>
            <person name="Pantucek R."/>
        </authorList>
    </citation>
    <scope>NUCLEOTIDE SEQUENCE [LARGE SCALE GENOMIC DNA]</scope>
    <source>
        <strain evidence="2 3">CCM 8692</strain>
    </source>
</reference>
<accession>A0ABX0LJB9</accession>
<sequence length="68" mass="7655">MEARRILKGELARKDIDYKKFSKLLLDLGIDESPGAITNKLSRGSLSFAFFLQCMKVIGRPNIQIALD</sequence>
<dbReference type="EMBL" id="VUYU01000002">
    <property type="protein sequence ID" value="NHZ32875.1"/>
    <property type="molecule type" value="Genomic_DNA"/>
</dbReference>
<dbReference type="Proteomes" id="UP000785613">
    <property type="component" value="Unassembled WGS sequence"/>
</dbReference>
<feature type="domain" description="DUF6471" evidence="1">
    <location>
        <begin position="2"/>
        <end position="61"/>
    </location>
</feature>
<organism evidence="2 3">
    <name type="scientific">Massilia rubra</name>
    <dbReference type="NCBI Taxonomy" id="2607910"/>
    <lineage>
        <taxon>Bacteria</taxon>
        <taxon>Pseudomonadati</taxon>
        <taxon>Pseudomonadota</taxon>
        <taxon>Betaproteobacteria</taxon>
        <taxon>Burkholderiales</taxon>
        <taxon>Oxalobacteraceae</taxon>
        <taxon>Telluria group</taxon>
        <taxon>Massilia</taxon>
    </lineage>
</organism>
<dbReference type="RefSeq" id="WP_167222026.1">
    <property type="nucleotide sequence ID" value="NZ_VUYU01000002.1"/>
</dbReference>